<feature type="compositionally biased region" description="Polar residues" evidence="1">
    <location>
        <begin position="800"/>
        <end position="810"/>
    </location>
</feature>
<feature type="compositionally biased region" description="Polar residues" evidence="1">
    <location>
        <begin position="185"/>
        <end position="194"/>
    </location>
</feature>
<feature type="region of interest" description="Disordered" evidence="1">
    <location>
        <begin position="1"/>
        <end position="122"/>
    </location>
</feature>
<keyword evidence="3" id="KW-1185">Reference proteome</keyword>
<feature type="compositionally biased region" description="Low complexity" evidence="1">
    <location>
        <begin position="330"/>
        <end position="346"/>
    </location>
</feature>
<feature type="compositionally biased region" description="Low complexity" evidence="1">
    <location>
        <begin position="10"/>
        <end position="21"/>
    </location>
</feature>
<dbReference type="AlphaFoldDB" id="A0ABD3G8R3"/>
<comment type="caution">
    <text evidence="2">The sequence shown here is derived from an EMBL/GenBank/DDBJ whole genome shotgun (WGS) entry which is preliminary data.</text>
</comment>
<feature type="compositionally biased region" description="Basic and acidic residues" evidence="1">
    <location>
        <begin position="871"/>
        <end position="887"/>
    </location>
</feature>
<feature type="compositionally biased region" description="Polar residues" evidence="1">
    <location>
        <begin position="542"/>
        <end position="588"/>
    </location>
</feature>
<accession>A0ABD3G8R3</accession>
<feature type="compositionally biased region" description="Basic and acidic residues" evidence="1">
    <location>
        <begin position="420"/>
        <end position="433"/>
    </location>
</feature>
<organism evidence="2 3">
    <name type="scientific">Riccia sorocarpa</name>
    <dbReference type="NCBI Taxonomy" id="122646"/>
    <lineage>
        <taxon>Eukaryota</taxon>
        <taxon>Viridiplantae</taxon>
        <taxon>Streptophyta</taxon>
        <taxon>Embryophyta</taxon>
        <taxon>Marchantiophyta</taxon>
        <taxon>Marchantiopsida</taxon>
        <taxon>Marchantiidae</taxon>
        <taxon>Marchantiales</taxon>
        <taxon>Ricciaceae</taxon>
        <taxon>Riccia</taxon>
    </lineage>
</organism>
<feature type="compositionally biased region" description="Polar residues" evidence="1">
    <location>
        <begin position="1090"/>
        <end position="1101"/>
    </location>
</feature>
<gene>
    <name evidence="2" type="ORF">R1sor_025476</name>
</gene>
<dbReference type="EMBL" id="JBJQOH010000008">
    <property type="protein sequence ID" value="KAL3675528.1"/>
    <property type="molecule type" value="Genomic_DNA"/>
</dbReference>
<proteinExistence type="predicted"/>
<name>A0ABD3G8R3_9MARC</name>
<feature type="compositionally biased region" description="Pro residues" evidence="1">
    <location>
        <begin position="1041"/>
        <end position="1059"/>
    </location>
</feature>
<evidence type="ECO:0000313" key="3">
    <source>
        <dbReference type="Proteomes" id="UP001633002"/>
    </source>
</evidence>
<feature type="compositionally biased region" description="Polar residues" evidence="1">
    <location>
        <begin position="480"/>
        <end position="489"/>
    </location>
</feature>
<feature type="compositionally biased region" description="Polar residues" evidence="1">
    <location>
        <begin position="509"/>
        <end position="524"/>
    </location>
</feature>
<feature type="compositionally biased region" description="Gly residues" evidence="1">
    <location>
        <begin position="833"/>
        <end position="843"/>
    </location>
</feature>
<feature type="region of interest" description="Disordered" evidence="1">
    <location>
        <begin position="163"/>
        <end position="203"/>
    </location>
</feature>
<feature type="region of interest" description="Disordered" evidence="1">
    <location>
        <begin position="279"/>
        <end position="609"/>
    </location>
</feature>
<sequence>MSHNEGQKPGSGNQSPRGSGPSSPPPQRDRAMSYDPRTLDLLNTINRAREQGQGGSGPSSPQGHNNNPDQGEPVAKVDPALRKRPRSEGQDGQQVDIWRNRGGASPSDASHRSKRQRLLARRASSDHISRFLVEELGNRSPQVANLINIVTGLIADLNINSNSVSSSRPDSASSASTGSSRPDSRTTGTAGSNRNLDRPQRPRRGFFSYQNILDRIITDADTLHELMANIVVDNFYGQLLLDIIPDPNNPGAVLYLRPDRHAPRPGDERHPALQDTATSALRAPPPAPNSSNDSSGNWAFGRARDNDSGNRPGRQDGENINPRQIGRVVSDSGGSNFSTSSNSNVGPGSSQSHTPPDSGDTSPASPDSASSDSSIRPQNQSTSTSTSSSRPDSATRDSANSAERSGNYADFSNSSSRPDSATRDTAGSHDAESGGHSNSSSSRPDSATRDSANSSEGTGSHGNNSSSSSSRPDSASRGSANSGDRSSGRGNYGPDSAANNAVGSHEESGNLSHNRPQNAASRGHSNNSRPSSPSPPDARNEGGNSQNAASRGHSNNSRPSSASQAGARNEGGHSQNTSDYYLQPQSPQGGHGNAPATPTRTTDYYLGDPPNVRPVAGNFAALLDPNRAASAPGGPFDINEFRNEVLSNSYHEMDERVNSPERLEQALDGIWNMAFPQGESSGSSEFGSSIQRVGLFSSSDSSVKNYNNNNRQQPVASRSNTNSSSSRAASDDRRTEPSNSNSSVKASIGSNSTGYMSNDSNGMDLPSPGNHGSNNQGNPPLGAAPWSQGPSPIPRPGQYVDSNSAPSGGSQPRAPPNLSFAASQTRSRVRSIGSGGMPPGGRPGARSRSAEGRLTSAASGPSRRPISPGEVESRRKLAAEISREDPQRTARALVNVVRNSPDRAVQAINYAVDRLAEELALLRIVQLEQGRANSQASVHPESHLKFEQDASASDGEGMPPLEWDSDLDLDAIPGAAPPPEWVLKFDQEASAGAAPPPEWVLKFDQEASAGAAPAPPPAGPARPLEWNLKFDQEASAGAAPAPHPAGPARPPAAPAPPPEWNLKFDQEASAGAAPSPEQNLKFDQERSSGSRRSILNRQHVP</sequence>
<feature type="region of interest" description="Disordered" evidence="1">
    <location>
        <begin position="701"/>
        <end position="887"/>
    </location>
</feature>
<feature type="compositionally biased region" description="Low complexity" evidence="1">
    <location>
        <begin position="717"/>
        <end position="728"/>
    </location>
</feature>
<feature type="compositionally biased region" description="Polar residues" evidence="1">
    <location>
        <begin position="400"/>
        <end position="419"/>
    </location>
</feature>
<feature type="compositionally biased region" description="Low complexity" evidence="1">
    <location>
        <begin position="434"/>
        <end position="479"/>
    </location>
</feature>
<evidence type="ECO:0000256" key="1">
    <source>
        <dbReference type="SAM" id="MobiDB-lite"/>
    </source>
</evidence>
<feature type="compositionally biased region" description="Polar residues" evidence="1">
    <location>
        <begin position="701"/>
        <end position="716"/>
    </location>
</feature>
<reference evidence="2 3" key="1">
    <citation type="submission" date="2024-09" db="EMBL/GenBank/DDBJ databases">
        <title>Chromosome-scale assembly of Riccia sorocarpa.</title>
        <authorList>
            <person name="Paukszto L."/>
        </authorList>
    </citation>
    <scope>NUCLEOTIDE SEQUENCE [LARGE SCALE GENOMIC DNA]</scope>
    <source>
        <strain evidence="2">LP-2024</strain>
        <tissue evidence="2">Aerial parts of the thallus</tissue>
    </source>
</reference>
<feature type="compositionally biased region" description="Low complexity" evidence="1">
    <location>
        <begin position="58"/>
        <end position="68"/>
    </location>
</feature>
<feature type="region of interest" description="Disordered" evidence="1">
    <location>
        <begin position="949"/>
        <end position="1101"/>
    </location>
</feature>
<feature type="compositionally biased region" description="Low complexity" evidence="1">
    <location>
        <begin position="163"/>
        <end position="181"/>
    </location>
</feature>
<feature type="compositionally biased region" description="Low complexity" evidence="1">
    <location>
        <begin position="354"/>
        <end position="374"/>
    </location>
</feature>
<dbReference type="Proteomes" id="UP001633002">
    <property type="component" value="Unassembled WGS sequence"/>
</dbReference>
<feature type="compositionally biased region" description="Polar residues" evidence="1">
    <location>
        <begin position="737"/>
        <end position="761"/>
    </location>
</feature>
<feature type="compositionally biased region" description="Basic and acidic residues" evidence="1">
    <location>
        <begin position="302"/>
        <end position="317"/>
    </location>
</feature>
<evidence type="ECO:0000313" key="2">
    <source>
        <dbReference type="EMBL" id="KAL3675528.1"/>
    </source>
</evidence>
<feature type="compositionally biased region" description="Low complexity" evidence="1">
    <location>
        <begin position="381"/>
        <end position="399"/>
    </location>
</feature>
<protein>
    <submittedName>
        <fullName evidence="2">Uncharacterized protein</fullName>
    </submittedName>
</protein>